<dbReference type="InterPro" id="IPR029044">
    <property type="entry name" value="Nucleotide-diphossugar_trans"/>
</dbReference>
<accession>A0A1W1IBS3</accession>
<sequence>MNPVVIIPALNPDEKLILLVEELQKKDLHTIVVDDGSGAEYAAIFELLKSKYACDVCTHPSNCGKGRALKTGIRFLLDKYPDSTGFVTADADGQHAVANIGEIAGGLGGNPQALVLGVRNFKEQGIPFRSRFGNKMTSSIFRAATGIRCQDTQTGLRGVPMQYADLCLGLTGERYEYEMNMLMTFVENKIPFRQVPIETIYIENNRASHFDPIKDSVRIYLNILKYSLSSALSALVDLSLFGLFCTYLFPSMTAKIGLATLLARCISGAVNFMLNKHWVFQNERSLGSQGIKYGALFITQLFLSGLLVELLSGLPIPLLLVKAFIDASLFFASYVIQKKYVFNTVKKGHTIL</sequence>
<keyword evidence="4 5" id="KW-0472">Membrane</keyword>
<proteinExistence type="predicted"/>
<dbReference type="OrthoDB" id="9810303at2"/>
<feature type="domain" description="Glycosyltransferase 2-like" evidence="6">
    <location>
        <begin position="5"/>
        <end position="134"/>
    </location>
</feature>
<dbReference type="AlphaFoldDB" id="A0A1W1IBS3"/>
<dbReference type="GO" id="GO:0016740">
    <property type="term" value="F:transferase activity"/>
    <property type="evidence" value="ECO:0007669"/>
    <property type="project" value="UniProtKB-KW"/>
</dbReference>
<gene>
    <name evidence="8" type="ORF">TPAS_160</name>
</gene>
<dbReference type="InterPro" id="IPR007267">
    <property type="entry name" value="GtrA_DPMS_TM"/>
</dbReference>
<dbReference type="EMBL" id="FWEY01000001">
    <property type="protein sequence ID" value="SLM50488.1"/>
    <property type="molecule type" value="Genomic_DNA"/>
</dbReference>
<reference evidence="9" key="1">
    <citation type="submission" date="2016-04" db="EMBL/GenBank/DDBJ databases">
        <authorList>
            <person name="Strepis N."/>
        </authorList>
    </citation>
    <scope>NUCLEOTIDE SEQUENCE [LARGE SCALE GENOMIC DNA]</scope>
</reference>
<evidence type="ECO:0000313" key="9">
    <source>
        <dbReference type="Proteomes" id="UP000195985"/>
    </source>
</evidence>
<dbReference type="Pfam" id="PF04138">
    <property type="entry name" value="GtrA_DPMS_TM"/>
    <property type="match status" value="1"/>
</dbReference>
<dbReference type="Pfam" id="PF00535">
    <property type="entry name" value="Glycos_transf_2"/>
    <property type="match status" value="1"/>
</dbReference>
<dbReference type="CDD" id="cd04179">
    <property type="entry name" value="DPM_DPG-synthase_like"/>
    <property type="match status" value="1"/>
</dbReference>
<comment type="subcellular location">
    <subcellularLocation>
        <location evidence="1">Membrane</location>
        <topology evidence="1">Multi-pass membrane protein</topology>
    </subcellularLocation>
</comment>
<dbReference type="PANTHER" id="PTHR10859:SF114">
    <property type="entry name" value="DOLICHOL-PHOSPHATE MANNOSYLTRANSFERASE"/>
    <property type="match status" value="1"/>
</dbReference>
<evidence type="ECO:0000256" key="2">
    <source>
        <dbReference type="ARBA" id="ARBA00022692"/>
    </source>
</evidence>
<evidence type="ECO:0000259" key="7">
    <source>
        <dbReference type="Pfam" id="PF04138"/>
    </source>
</evidence>
<feature type="domain" description="GtrA/DPMS transmembrane" evidence="7">
    <location>
        <begin position="225"/>
        <end position="342"/>
    </location>
</feature>
<evidence type="ECO:0000256" key="3">
    <source>
        <dbReference type="ARBA" id="ARBA00022989"/>
    </source>
</evidence>
<dbReference type="GO" id="GO:0000271">
    <property type="term" value="P:polysaccharide biosynthetic process"/>
    <property type="evidence" value="ECO:0007669"/>
    <property type="project" value="InterPro"/>
</dbReference>
<evidence type="ECO:0000313" key="8">
    <source>
        <dbReference type="EMBL" id="SLM50488.1"/>
    </source>
</evidence>
<keyword evidence="9" id="KW-1185">Reference proteome</keyword>
<evidence type="ECO:0000256" key="4">
    <source>
        <dbReference type="ARBA" id="ARBA00023136"/>
    </source>
</evidence>
<evidence type="ECO:0000256" key="5">
    <source>
        <dbReference type="SAM" id="Phobius"/>
    </source>
</evidence>
<dbReference type="Proteomes" id="UP000195985">
    <property type="component" value="Unassembled WGS sequence"/>
</dbReference>
<dbReference type="SUPFAM" id="SSF53448">
    <property type="entry name" value="Nucleotide-diphospho-sugar transferases"/>
    <property type="match status" value="1"/>
</dbReference>
<dbReference type="RefSeq" id="WP_086941400.1">
    <property type="nucleotide sequence ID" value="NZ_FONM01000002.1"/>
</dbReference>
<protein>
    <submittedName>
        <fullName evidence="8">Nucleotide-diphospho-sugar transferases</fullName>
    </submittedName>
</protein>
<dbReference type="PANTHER" id="PTHR10859">
    <property type="entry name" value="GLYCOSYL TRANSFERASE"/>
    <property type="match status" value="1"/>
</dbReference>
<dbReference type="InterPro" id="IPR001173">
    <property type="entry name" value="Glyco_trans_2-like"/>
</dbReference>
<feature type="transmembrane region" description="Helical" evidence="5">
    <location>
        <begin position="318"/>
        <end position="336"/>
    </location>
</feature>
<keyword evidence="3 5" id="KW-1133">Transmembrane helix</keyword>
<keyword evidence="8" id="KW-0808">Transferase</keyword>
<dbReference type="GO" id="GO:0016020">
    <property type="term" value="C:membrane"/>
    <property type="evidence" value="ECO:0007669"/>
    <property type="project" value="UniProtKB-SubCell"/>
</dbReference>
<dbReference type="Gene3D" id="3.90.550.10">
    <property type="entry name" value="Spore Coat Polysaccharide Biosynthesis Protein SpsA, Chain A"/>
    <property type="match status" value="1"/>
</dbReference>
<keyword evidence="2 5" id="KW-0812">Transmembrane</keyword>
<dbReference type="GO" id="GO:0006487">
    <property type="term" value="P:protein N-linked glycosylation"/>
    <property type="evidence" value="ECO:0007669"/>
    <property type="project" value="TreeGrafter"/>
</dbReference>
<organism evidence="8 9">
    <name type="scientific">Trichococcus pasteurii</name>
    <dbReference type="NCBI Taxonomy" id="43064"/>
    <lineage>
        <taxon>Bacteria</taxon>
        <taxon>Bacillati</taxon>
        <taxon>Bacillota</taxon>
        <taxon>Bacilli</taxon>
        <taxon>Lactobacillales</taxon>
        <taxon>Carnobacteriaceae</taxon>
        <taxon>Trichococcus</taxon>
    </lineage>
</organism>
<evidence type="ECO:0000256" key="1">
    <source>
        <dbReference type="ARBA" id="ARBA00004141"/>
    </source>
</evidence>
<name>A0A1W1IBS3_9LACT</name>
<dbReference type="STRING" id="43064.SAMN04488086_102167"/>
<evidence type="ECO:0000259" key="6">
    <source>
        <dbReference type="Pfam" id="PF00535"/>
    </source>
</evidence>